<gene>
    <name evidence="2" type="primary">jg15754</name>
    <name evidence="2" type="ORF">PAEG_LOCUS14588</name>
</gene>
<reference evidence="2" key="1">
    <citation type="submission" date="2022-03" db="EMBL/GenBank/DDBJ databases">
        <authorList>
            <person name="Lindestad O."/>
        </authorList>
    </citation>
    <scope>NUCLEOTIDE SEQUENCE</scope>
</reference>
<proteinExistence type="predicted"/>
<evidence type="ECO:0000313" key="3">
    <source>
        <dbReference type="Proteomes" id="UP000838756"/>
    </source>
</evidence>
<name>A0A8S4RL23_9NEOP</name>
<keyword evidence="3" id="KW-1185">Reference proteome</keyword>
<comment type="caution">
    <text evidence="2">The sequence shown here is derived from an EMBL/GenBank/DDBJ whole genome shotgun (WGS) entry which is preliminary data.</text>
</comment>
<dbReference type="EMBL" id="CAKXAJ010025257">
    <property type="protein sequence ID" value="CAH2237293.1"/>
    <property type="molecule type" value="Genomic_DNA"/>
</dbReference>
<dbReference type="Proteomes" id="UP000838756">
    <property type="component" value="Unassembled WGS sequence"/>
</dbReference>
<dbReference type="AlphaFoldDB" id="A0A8S4RL23"/>
<protein>
    <submittedName>
        <fullName evidence="2">Jg15754 protein</fullName>
    </submittedName>
</protein>
<feature type="region of interest" description="Disordered" evidence="1">
    <location>
        <begin position="89"/>
        <end position="114"/>
    </location>
</feature>
<sequence length="114" mass="12239">MGHRALVAWYRTALRAVGLRVYSSVASEAPPRKPFRVPPPAPSAPLPPPAAPQLNHSADPILPTYRGAREIHCHQPERCLVFGHGKVDPNSGDRLGFSLDGGPGTEPYLQTGSQ</sequence>
<feature type="compositionally biased region" description="Pro residues" evidence="1">
    <location>
        <begin position="36"/>
        <end position="51"/>
    </location>
</feature>
<feature type="region of interest" description="Disordered" evidence="1">
    <location>
        <begin position="27"/>
        <end position="60"/>
    </location>
</feature>
<organism evidence="2 3">
    <name type="scientific">Pararge aegeria aegeria</name>
    <dbReference type="NCBI Taxonomy" id="348720"/>
    <lineage>
        <taxon>Eukaryota</taxon>
        <taxon>Metazoa</taxon>
        <taxon>Ecdysozoa</taxon>
        <taxon>Arthropoda</taxon>
        <taxon>Hexapoda</taxon>
        <taxon>Insecta</taxon>
        <taxon>Pterygota</taxon>
        <taxon>Neoptera</taxon>
        <taxon>Endopterygota</taxon>
        <taxon>Lepidoptera</taxon>
        <taxon>Glossata</taxon>
        <taxon>Ditrysia</taxon>
        <taxon>Papilionoidea</taxon>
        <taxon>Nymphalidae</taxon>
        <taxon>Satyrinae</taxon>
        <taxon>Satyrini</taxon>
        <taxon>Parargina</taxon>
        <taxon>Pararge</taxon>
    </lineage>
</organism>
<evidence type="ECO:0000256" key="1">
    <source>
        <dbReference type="SAM" id="MobiDB-lite"/>
    </source>
</evidence>
<accession>A0A8S4RL23</accession>
<evidence type="ECO:0000313" key="2">
    <source>
        <dbReference type="EMBL" id="CAH2237293.1"/>
    </source>
</evidence>